<feature type="chain" id="PRO_5016009985" evidence="3">
    <location>
        <begin position="20"/>
        <end position="737"/>
    </location>
</feature>
<dbReference type="Pfam" id="PF14310">
    <property type="entry name" value="Fn3-like"/>
    <property type="match status" value="1"/>
</dbReference>
<dbReference type="InterPro" id="IPR013783">
    <property type="entry name" value="Ig-like_fold"/>
</dbReference>
<dbReference type="InterPro" id="IPR017853">
    <property type="entry name" value="GH"/>
</dbReference>
<dbReference type="Pfam" id="PF01915">
    <property type="entry name" value="Glyco_hydro_3_C"/>
    <property type="match status" value="1"/>
</dbReference>
<dbReference type="GO" id="GO:0005975">
    <property type="term" value="P:carbohydrate metabolic process"/>
    <property type="evidence" value="ECO:0007669"/>
    <property type="project" value="InterPro"/>
</dbReference>
<gene>
    <name evidence="5" type="ORF">CLV62_101417</name>
</gene>
<comment type="caution">
    <text evidence="5">The sequence shown here is derived from an EMBL/GenBank/DDBJ whole genome shotgun (WGS) entry which is preliminary data.</text>
</comment>
<dbReference type="InterPro" id="IPR026891">
    <property type="entry name" value="Fn3-like"/>
</dbReference>
<dbReference type="PANTHER" id="PTHR42715:SF10">
    <property type="entry name" value="BETA-GLUCOSIDASE"/>
    <property type="match status" value="1"/>
</dbReference>
<dbReference type="SUPFAM" id="SSF51445">
    <property type="entry name" value="(Trans)glycosidases"/>
    <property type="match status" value="1"/>
</dbReference>
<dbReference type="InterPro" id="IPR036962">
    <property type="entry name" value="Glyco_hydro_3_N_sf"/>
</dbReference>
<dbReference type="PRINTS" id="PR00133">
    <property type="entry name" value="GLHYDRLASE3"/>
</dbReference>
<dbReference type="Gene3D" id="3.40.50.1700">
    <property type="entry name" value="Glycoside hydrolase family 3 C-terminal domain"/>
    <property type="match status" value="1"/>
</dbReference>
<dbReference type="Gene3D" id="2.60.40.10">
    <property type="entry name" value="Immunoglobulins"/>
    <property type="match status" value="1"/>
</dbReference>
<dbReference type="PANTHER" id="PTHR42715">
    <property type="entry name" value="BETA-GLUCOSIDASE"/>
    <property type="match status" value="1"/>
</dbReference>
<dbReference type="FunFam" id="2.60.40.10:FF:000495">
    <property type="entry name" value="Periplasmic beta-glucosidase"/>
    <property type="match status" value="1"/>
</dbReference>
<dbReference type="InterPro" id="IPR002772">
    <property type="entry name" value="Glyco_hydro_3_C"/>
</dbReference>
<organism evidence="5 6">
    <name type="scientific">Dysgonomonas alginatilytica</name>
    <dbReference type="NCBI Taxonomy" id="1605892"/>
    <lineage>
        <taxon>Bacteria</taxon>
        <taxon>Pseudomonadati</taxon>
        <taxon>Bacteroidota</taxon>
        <taxon>Bacteroidia</taxon>
        <taxon>Bacteroidales</taxon>
        <taxon>Dysgonomonadaceae</taxon>
        <taxon>Dysgonomonas</taxon>
    </lineage>
</organism>
<dbReference type="SUPFAM" id="SSF52279">
    <property type="entry name" value="Beta-D-glucan exohydrolase, C-terminal domain"/>
    <property type="match status" value="1"/>
</dbReference>
<evidence type="ECO:0000313" key="6">
    <source>
        <dbReference type="Proteomes" id="UP000247973"/>
    </source>
</evidence>
<name>A0A2V3PX34_9BACT</name>
<keyword evidence="6" id="KW-1185">Reference proteome</keyword>
<dbReference type="SMART" id="SM01217">
    <property type="entry name" value="Fn3_like"/>
    <property type="match status" value="1"/>
</dbReference>
<dbReference type="AlphaFoldDB" id="A0A2V3PX34"/>
<sequence length="737" mass="81271">MKILKSAFILSLFALPMFGQNKAPIYLDETKPVEQRIEDALSRMTLEEKVKMCHAQSKFSSSGVPRLGIPELWHADGPHGVRAEVFWDEWDNAGWTNDSCIAFPALTALAATWNPEMGALYGKVIGEEARYRKKDVLLAPGVNIYRTPLNGRNFEYLGEDPFLTSRMAVPYIKGVQSNGVAACVKHFALNNQEIARGHINVNVSDRALHEIYLPAFKAAVQEAGVWSLMGAYNQYKGQHCCHNEYLLNDILKRDWKFDGAVIADWGGTHNTIEAAKNGLDIEMGTWTDGMRWNKTNAYDEYYLAVPFLRMLKSGELSEDLVNDKVRRILRLMFRTNMNQHRPWGSFGTEEHMLAGQKIAEEGIVLLQNNNDVLPINLSKTKKIAVIGENAIKVMTVGGGSSSLKVRYEISPLQGLKDRIGSESEVVYARGYVGGKSTQQDGLSTGQDLTETRSAAELLAEAVKVAKEADFVVFIGGLNKDDGQDCEGNDRADMGLPYDQDKLIGELVKANKNLAVVLISGNAVAMPWVNQVPAIVQGWYNGSAAGRALASVLVGDVNPSGKLPFTFPVALKDNSAHALGEYPGDNVNVTYNEGIFVGYRWADKEKIKPLFSFGHGLSYTKYQYGKVSVDNRTMSADGTVTVTVPVKNIGSRKGEEVVQLYISDLKSSLPRPVKELKGFSKIALNPGEEKTVSFVIDAEKLKFYDDTRQEWVAEPGTFEAIIGASSTDIRGKAAFDLK</sequence>
<comment type="similarity">
    <text evidence="1">Belongs to the glycosyl hydrolase 3 family.</text>
</comment>
<dbReference type="Pfam" id="PF00933">
    <property type="entry name" value="Glyco_hydro_3"/>
    <property type="match status" value="1"/>
</dbReference>
<protein>
    <submittedName>
        <fullName evidence="5">Beta-glucosidase</fullName>
    </submittedName>
</protein>
<feature type="signal peptide" evidence="3">
    <location>
        <begin position="1"/>
        <end position="19"/>
    </location>
</feature>
<dbReference type="Proteomes" id="UP000247973">
    <property type="component" value="Unassembled WGS sequence"/>
</dbReference>
<dbReference type="GO" id="GO:0008422">
    <property type="term" value="F:beta-glucosidase activity"/>
    <property type="evidence" value="ECO:0007669"/>
    <property type="project" value="UniProtKB-ARBA"/>
</dbReference>
<evidence type="ECO:0000256" key="3">
    <source>
        <dbReference type="SAM" id="SignalP"/>
    </source>
</evidence>
<evidence type="ECO:0000259" key="4">
    <source>
        <dbReference type="SMART" id="SM01217"/>
    </source>
</evidence>
<accession>A0A2V3PX34</accession>
<evidence type="ECO:0000313" key="5">
    <source>
        <dbReference type="EMBL" id="PXV69148.1"/>
    </source>
</evidence>
<dbReference type="InterPro" id="IPR036881">
    <property type="entry name" value="Glyco_hydro_3_C_sf"/>
</dbReference>
<reference evidence="5 6" key="1">
    <citation type="submission" date="2018-03" db="EMBL/GenBank/DDBJ databases">
        <title>Genomic Encyclopedia of Archaeal and Bacterial Type Strains, Phase II (KMG-II): from individual species to whole genera.</title>
        <authorList>
            <person name="Goeker M."/>
        </authorList>
    </citation>
    <scope>NUCLEOTIDE SEQUENCE [LARGE SCALE GENOMIC DNA]</scope>
    <source>
        <strain evidence="5 6">DSM 100214</strain>
    </source>
</reference>
<dbReference type="RefSeq" id="WP_110309103.1">
    <property type="nucleotide sequence ID" value="NZ_QICL01000001.1"/>
</dbReference>
<dbReference type="InterPro" id="IPR050288">
    <property type="entry name" value="Cellulose_deg_GH3"/>
</dbReference>
<dbReference type="OrthoDB" id="9805821at2"/>
<feature type="domain" description="Fibronectin type III-like" evidence="4">
    <location>
        <begin position="655"/>
        <end position="725"/>
    </location>
</feature>
<keyword evidence="2" id="KW-0378">Hydrolase</keyword>
<evidence type="ECO:0000256" key="2">
    <source>
        <dbReference type="ARBA" id="ARBA00022801"/>
    </source>
</evidence>
<proteinExistence type="inferred from homology"/>
<evidence type="ECO:0000256" key="1">
    <source>
        <dbReference type="ARBA" id="ARBA00005336"/>
    </source>
</evidence>
<dbReference type="Gene3D" id="3.20.20.300">
    <property type="entry name" value="Glycoside hydrolase, family 3, N-terminal domain"/>
    <property type="match status" value="1"/>
</dbReference>
<keyword evidence="3" id="KW-0732">Signal</keyword>
<dbReference type="EMBL" id="QICL01000001">
    <property type="protein sequence ID" value="PXV69148.1"/>
    <property type="molecule type" value="Genomic_DNA"/>
</dbReference>
<dbReference type="InterPro" id="IPR001764">
    <property type="entry name" value="Glyco_hydro_3_N"/>
</dbReference>